<reference evidence="2" key="1">
    <citation type="submission" date="2018-05" db="EMBL/GenBank/DDBJ databases">
        <title>Draft genome sequence of Stemphylium lycopersici strain CIDEFI 213.</title>
        <authorList>
            <person name="Medina R."/>
            <person name="Franco M.E.E."/>
            <person name="Lucentini C.G."/>
            <person name="Saparrat M.C.N."/>
            <person name="Balatti P.A."/>
        </authorList>
    </citation>
    <scope>NUCLEOTIDE SEQUENCE [LARGE SCALE GENOMIC DNA]</scope>
    <source>
        <strain evidence="2">CIDEFI 213</strain>
    </source>
</reference>
<dbReference type="EMBL" id="QGDH01000092">
    <property type="protein sequence ID" value="RAR08001.1"/>
    <property type="molecule type" value="Genomic_DNA"/>
</dbReference>
<name>A0A364MZF0_STELY</name>
<protein>
    <submittedName>
        <fullName evidence="1">Uncharacterized protein</fullName>
    </submittedName>
</protein>
<accession>A0A364MZF0</accession>
<dbReference type="OrthoDB" id="3682141at2759"/>
<evidence type="ECO:0000313" key="1">
    <source>
        <dbReference type="EMBL" id="RAR08001.1"/>
    </source>
</evidence>
<gene>
    <name evidence="1" type="ORF">DDE83_006173</name>
</gene>
<proteinExistence type="predicted"/>
<sequence length="472" mass="52767">MAAADLSEIANTTVAVAEVPMSTVSARPSLVTLPAGLQMQITAYVVVDKDVLFFFDLSAIRWGGLLELCFSTLGHKYFPLGSFWLPYLPDFAGQLMITKQLFKVGVEVFSKGNKFDPAYASSWLKGIPSYLWGRIQHVELRIDTDTFPDDYDFLHVVTYIQGYLDIKTLKLFFTIDYLQWCDRKSKWAGIKTCPREQQSQPHTSIKMRYTLSLSDGALAAFGLNRDELEMLARQEEDFLAASREYENPGGPLPQGISSAEIFDSTRLEQAEFGLAAFPPSSFFETTGSLRPRQQQPPHSLLGVTLSVAARVPPPSRPNPVRGADWRLIHGLVVNATNTYHSYSREAGGGQWSGQPLFNGERVYDKRGRWLALAHIDHITLSTGRSLDLYQMVRDVGGDPETFRSRAAMAYFVLAQERPLGVVRMEDAEEMFGGSFPVNLGQPASGCFWGLGQWDGGVLKISPSTRRELERRR</sequence>
<dbReference type="AlphaFoldDB" id="A0A364MZF0"/>
<evidence type="ECO:0000313" key="2">
    <source>
        <dbReference type="Proteomes" id="UP000249619"/>
    </source>
</evidence>
<dbReference type="Proteomes" id="UP000249619">
    <property type="component" value="Unassembled WGS sequence"/>
</dbReference>
<keyword evidence="2" id="KW-1185">Reference proteome</keyword>
<organism evidence="1 2">
    <name type="scientific">Stemphylium lycopersici</name>
    <name type="common">Tomato gray leaf spot disease fungus</name>
    <name type="synonym">Thyrospora lycopersici</name>
    <dbReference type="NCBI Taxonomy" id="183478"/>
    <lineage>
        <taxon>Eukaryota</taxon>
        <taxon>Fungi</taxon>
        <taxon>Dikarya</taxon>
        <taxon>Ascomycota</taxon>
        <taxon>Pezizomycotina</taxon>
        <taxon>Dothideomycetes</taxon>
        <taxon>Pleosporomycetidae</taxon>
        <taxon>Pleosporales</taxon>
        <taxon>Pleosporineae</taxon>
        <taxon>Pleosporaceae</taxon>
        <taxon>Stemphylium</taxon>
    </lineage>
</organism>
<comment type="caution">
    <text evidence="1">The sequence shown here is derived from an EMBL/GenBank/DDBJ whole genome shotgun (WGS) entry which is preliminary data.</text>
</comment>